<dbReference type="VEuPathDB" id="MicrosporidiaDB:AEWR_080300"/>
<protein>
    <submittedName>
        <fullName evidence="3">Uncharacterized protein</fullName>
    </submittedName>
</protein>
<dbReference type="InterPro" id="IPR027417">
    <property type="entry name" value="P-loop_NTPase"/>
</dbReference>
<dbReference type="Gene3D" id="3.40.50.300">
    <property type="entry name" value="P-loop containing nucleotide triphosphate hydrolases"/>
    <property type="match status" value="1"/>
</dbReference>
<gene>
    <name evidence="3" type="ORF">ECU08_0330</name>
</gene>
<dbReference type="VEuPathDB" id="MicrosporidiaDB:M970_080300"/>
<dbReference type="SUPFAM" id="SSF52540">
    <property type="entry name" value="P-loop containing nucleoside triphosphate hydrolases"/>
    <property type="match status" value="1"/>
</dbReference>
<evidence type="ECO:0000313" key="3">
    <source>
        <dbReference type="EMBL" id="AGE95063.1"/>
    </source>
</evidence>
<dbReference type="VEuPathDB" id="MicrosporidiaDB:ECU08_0330"/>
<organism evidence="3">
    <name type="scientific">Encephalitozoon cuniculi</name>
    <name type="common">Microsporidian parasite</name>
    <dbReference type="NCBI Taxonomy" id="6035"/>
    <lineage>
        <taxon>Eukaryota</taxon>
        <taxon>Fungi</taxon>
        <taxon>Fungi incertae sedis</taxon>
        <taxon>Microsporidia</taxon>
        <taxon>Unikaryonidae</taxon>
        <taxon>Encephalitozoon</taxon>
    </lineage>
</organism>
<dbReference type="GO" id="GO:0005525">
    <property type="term" value="F:GTP binding"/>
    <property type="evidence" value="ECO:0007669"/>
    <property type="project" value="UniProtKB-KW"/>
</dbReference>
<dbReference type="AlphaFoldDB" id="M1K2P8"/>
<dbReference type="CDD" id="cd01849">
    <property type="entry name" value="YlqF_related_GTPase"/>
    <property type="match status" value="1"/>
</dbReference>
<keyword evidence="1" id="KW-0547">Nucleotide-binding</keyword>
<dbReference type="PANTHER" id="PTHR11089:SF30">
    <property type="entry name" value="GUANINE NUCLEOTIDE-BINDING PROTEIN-LIKE 3 HOMOLOG"/>
    <property type="match status" value="1"/>
</dbReference>
<dbReference type="PANTHER" id="PTHR11089">
    <property type="entry name" value="GTP-BINDING PROTEIN-RELATED"/>
    <property type="match status" value="1"/>
</dbReference>
<name>M1K2P8_ENCCN</name>
<dbReference type="InterPro" id="IPR050755">
    <property type="entry name" value="TRAFAC_YlqF/YawG_RiboMat"/>
</dbReference>
<dbReference type="VEuPathDB" id="MicrosporidiaDB:AEWQ_080290"/>
<dbReference type="EMBL" id="KC513605">
    <property type="protein sequence ID" value="AGE95063.1"/>
    <property type="molecule type" value="Genomic_DNA"/>
</dbReference>
<accession>M1K2P8</accession>
<dbReference type="VEuPathDB" id="MicrosporidiaDB:AEWD_080250"/>
<evidence type="ECO:0000256" key="1">
    <source>
        <dbReference type="ARBA" id="ARBA00022741"/>
    </source>
</evidence>
<evidence type="ECO:0000256" key="2">
    <source>
        <dbReference type="ARBA" id="ARBA00023134"/>
    </source>
</evidence>
<keyword evidence="2" id="KW-0342">GTP-binding</keyword>
<reference evidence="3" key="1">
    <citation type="journal article" date="2013" name="Eukaryot. Cell">
        <title>Extremely Reduced Levels of Heterozygosity in the Vertebrate Pathogen Encephalitozoon cuniculi.</title>
        <authorList>
            <person name="Selman M."/>
            <person name="Sak B."/>
            <person name="Kvac M."/>
            <person name="Farinelli L."/>
            <person name="Weiss L.M."/>
            <person name="Corradi N."/>
        </authorList>
    </citation>
    <scope>NUCLEOTIDE SEQUENCE</scope>
</reference>
<sequence>MFYHNQMWRSQQCIRLSPLLGVKVEGLMFRWNWIVCSYCIFPSACYLLVSRVDIPGMPKVVLPRNIKPKVGSPKMGIKKKRQSKRLTTRKREGMLKRARVNERKKRRMDRKMQAKMERIPPSVLRTDEENMQYAEIKRMAKLRKMEYDEALRNSEKKEAYLDGILRLVSKSDVVIEVIDARDPDSSRNSEAEKIVSEHGKRLIMVLNYTQYVPREVVDEWKVHLKRDGNDCIEVTEEDMRQIGKETRIGIFGNPGSGKNFVLRGISRILEEKPNSVVVSVPLSKVTLSSILRGCHGLMGIAFRDYIEAIVKRIDRGEVSLRHGIPEFSNAEELLESICDVHGIRDESRSVCYMKASERFLEDFLRHKILFWRRVDSDENDLSFAFCQ</sequence>
<proteinExistence type="predicted"/>